<organism evidence="1 2">
    <name type="scientific">Paraburkholderia tropica</name>
    <dbReference type="NCBI Taxonomy" id="92647"/>
    <lineage>
        <taxon>Bacteria</taxon>
        <taxon>Pseudomonadati</taxon>
        <taxon>Pseudomonadota</taxon>
        <taxon>Betaproteobacteria</taxon>
        <taxon>Burkholderiales</taxon>
        <taxon>Burkholderiaceae</taxon>
        <taxon>Paraburkholderia</taxon>
    </lineage>
</organism>
<evidence type="ECO:0000313" key="1">
    <source>
        <dbReference type="EMBL" id="SEJ77913.1"/>
    </source>
</evidence>
<sequence length="112" mass="11941">MGADMERMKLHAAPFQPREDVSMGNAVPLVGCYGGNVLWITSDDVDAVHSEATLRATQARALSAALSTVSLDDDGVASTLRAAMEAIDTLLSDALGLYEYAHKLSEPPRRPV</sequence>
<proteinExistence type="predicted"/>
<accession>A0AAQ1GGB9</accession>
<gene>
    <name evidence="1" type="ORF">SAMN05216550_108221</name>
</gene>
<dbReference type="EMBL" id="FNZM01000008">
    <property type="protein sequence ID" value="SEJ77913.1"/>
    <property type="molecule type" value="Genomic_DNA"/>
</dbReference>
<evidence type="ECO:0000313" key="2">
    <source>
        <dbReference type="Proteomes" id="UP000183529"/>
    </source>
</evidence>
<comment type="caution">
    <text evidence="1">The sequence shown here is derived from an EMBL/GenBank/DDBJ whole genome shotgun (WGS) entry which is preliminary data.</text>
</comment>
<protein>
    <submittedName>
        <fullName evidence="1">Uncharacterized protein</fullName>
    </submittedName>
</protein>
<reference evidence="1 2" key="1">
    <citation type="submission" date="2016-10" db="EMBL/GenBank/DDBJ databases">
        <authorList>
            <person name="Varghese N."/>
            <person name="Submissions S."/>
        </authorList>
    </citation>
    <scope>NUCLEOTIDE SEQUENCE [LARGE SCALE GENOMIC DNA]</scope>
    <source>
        <strain evidence="1 2">LMG 22274</strain>
    </source>
</reference>
<dbReference type="Proteomes" id="UP000183529">
    <property type="component" value="Unassembled WGS sequence"/>
</dbReference>
<dbReference type="AlphaFoldDB" id="A0AAQ1GGB9"/>
<name>A0AAQ1GGB9_9BURK</name>